<dbReference type="eggNOG" id="COG1250">
    <property type="taxonomic scope" value="Bacteria"/>
</dbReference>
<keyword evidence="6" id="KW-0560">Oxidoreductase</keyword>
<comment type="subcellular location">
    <subcellularLocation>
        <location evidence="1">Peroxisome</location>
    </subcellularLocation>
</comment>
<gene>
    <name evidence="17" type="ordered locus">TMO_0632</name>
</gene>
<feature type="domain" description="3-hydroxyacyl-CoA dehydrogenase NAD binding" evidence="16">
    <location>
        <begin position="307"/>
        <end position="484"/>
    </location>
</feature>
<dbReference type="GO" id="GO:0070403">
    <property type="term" value="F:NAD+ binding"/>
    <property type="evidence" value="ECO:0007669"/>
    <property type="project" value="InterPro"/>
</dbReference>
<keyword evidence="8" id="KW-0443">Lipid metabolism</keyword>
<evidence type="ECO:0000256" key="2">
    <source>
        <dbReference type="ARBA" id="ARBA00005005"/>
    </source>
</evidence>
<evidence type="ECO:0000256" key="14">
    <source>
        <dbReference type="RuleBase" id="RU003707"/>
    </source>
</evidence>
<keyword evidence="10" id="KW-0413">Isomerase</keyword>
<keyword evidence="7" id="KW-0520">NAD</keyword>
<dbReference type="GO" id="GO:0004300">
    <property type="term" value="F:enoyl-CoA hydratase activity"/>
    <property type="evidence" value="ECO:0007669"/>
    <property type="project" value="UniProtKB-ARBA"/>
</dbReference>
<feature type="domain" description="3-hydroxyacyl-CoA dehydrogenase C-terminal" evidence="15">
    <location>
        <begin position="487"/>
        <end position="580"/>
    </location>
</feature>
<dbReference type="AlphaFoldDB" id="I3TI83"/>
<dbReference type="SUPFAM" id="SSF52096">
    <property type="entry name" value="ClpP/crotonase"/>
    <property type="match status" value="1"/>
</dbReference>
<comment type="catalytic activity">
    <reaction evidence="13">
        <text>a (3S)-3-hydroxyacyl-CoA + NAD(+) = a 3-oxoacyl-CoA + NADH + H(+)</text>
        <dbReference type="Rhea" id="RHEA:22432"/>
        <dbReference type="ChEBI" id="CHEBI:15378"/>
        <dbReference type="ChEBI" id="CHEBI:57318"/>
        <dbReference type="ChEBI" id="CHEBI:57540"/>
        <dbReference type="ChEBI" id="CHEBI:57945"/>
        <dbReference type="ChEBI" id="CHEBI:90726"/>
        <dbReference type="EC" id="1.1.1.35"/>
    </reaction>
</comment>
<evidence type="ECO:0000256" key="10">
    <source>
        <dbReference type="ARBA" id="ARBA00023235"/>
    </source>
</evidence>
<evidence type="ECO:0000256" key="3">
    <source>
        <dbReference type="ARBA" id="ARBA00008750"/>
    </source>
</evidence>
<dbReference type="InterPro" id="IPR036291">
    <property type="entry name" value="NAD(P)-bd_dom_sf"/>
</dbReference>
<evidence type="ECO:0000256" key="6">
    <source>
        <dbReference type="ARBA" id="ARBA00023002"/>
    </source>
</evidence>
<dbReference type="SUPFAM" id="SSF51735">
    <property type="entry name" value="NAD(P)-binding Rossmann-fold domains"/>
    <property type="match status" value="1"/>
</dbReference>
<comment type="similarity">
    <text evidence="3">In the N-terminal section; belongs to the enoyl-CoA hydratase/isomerase family.</text>
</comment>
<dbReference type="EMBL" id="CP003236">
    <property type="protein sequence ID" value="AFK52471.1"/>
    <property type="molecule type" value="Genomic_DNA"/>
</dbReference>
<keyword evidence="5" id="KW-0442">Lipid degradation</keyword>
<dbReference type="STRING" id="1110502.TMO_0632"/>
<keyword evidence="18" id="KW-1185">Reference proteome</keyword>
<dbReference type="FunFam" id="1.10.1040.50:FF:000006">
    <property type="entry name" value="Peroxisomal bifunctional enzyme"/>
    <property type="match status" value="1"/>
</dbReference>
<dbReference type="GO" id="GO:0016853">
    <property type="term" value="F:isomerase activity"/>
    <property type="evidence" value="ECO:0007669"/>
    <property type="project" value="UniProtKB-KW"/>
</dbReference>
<dbReference type="PROSITE" id="PS00166">
    <property type="entry name" value="ENOYL_COA_HYDRATASE"/>
    <property type="match status" value="1"/>
</dbReference>
<dbReference type="InterPro" id="IPR001753">
    <property type="entry name" value="Enoyl-CoA_hydra/iso"/>
</dbReference>
<evidence type="ECO:0000256" key="1">
    <source>
        <dbReference type="ARBA" id="ARBA00004275"/>
    </source>
</evidence>
<dbReference type="PANTHER" id="PTHR23309">
    <property type="entry name" value="3-HYDROXYACYL-COA DEHYROGENASE"/>
    <property type="match status" value="1"/>
</dbReference>
<keyword evidence="4" id="KW-0276">Fatty acid metabolism</keyword>
<evidence type="ECO:0000313" key="17">
    <source>
        <dbReference type="EMBL" id="AFK52471.1"/>
    </source>
</evidence>
<dbReference type="PROSITE" id="PS00067">
    <property type="entry name" value="3HCDH"/>
    <property type="match status" value="1"/>
</dbReference>
<evidence type="ECO:0000256" key="8">
    <source>
        <dbReference type="ARBA" id="ARBA00023098"/>
    </source>
</evidence>
<dbReference type="InterPro" id="IPR006180">
    <property type="entry name" value="3-OHacyl-CoA_DH_CS"/>
</dbReference>
<dbReference type="KEGG" id="tmo:TMO_0632"/>
<dbReference type="InterPro" id="IPR008927">
    <property type="entry name" value="6-PGluconate_DH-like_C_sf"/>
</dbReference>
<dbReference type="Gene3D" id="3.40.50.720">
    <property type="entry name" value="NAD(P)-binding Rossmann-like Domain"/>
    <property type="match status" value="1"/>
</dbReference>
<dbReference type="Pfam" id="PF02737">
    <property type="entry name" value="3HCDH_N"/>
    <property type="match status" value="1"/>
</dbReference>
<evidence type="ECO:0000256" key="12">
    <source>
        <dbReference type="ARBA" id="ARBA00023268"/>
    </source>
</evidence>
<protein>
    <submittedName>
        <fullName evidence="17">Peroxisomal bifunctional enzyme</fullName>
    </submittedName>
</protein>
<dbReference type="InterPro" id="IPR006108">
    <property type="entry name" value="3HC_DH_C"/>
</dbReference>
<sequence>MPDPTVEVTSFMSTSVRYERQGDVGVITVDNPPVNALSQHVRQGLLDCLAEGLADDEAKALVLVGAGRTFIAGADIREFGKPLAEPDLNGVISTYENATKPVVAAIHGTALGGGLEVALGCHYRVAVAQGKVGLPEVKLGILPGAGGTQRLPRVAGVEAAIDMITTGKFVPAGKALQLGIIDAVVDELIPGAVAFARKLVEDGAPLRRVRDMDEKVKAFDAAKLPEIRKQVVKAARGQMSPVGCFDAVAGAVTLPFDEGLKNEREIFGGLMASDQSKALRHIFFAEREALKIPDVPGDTPTLPIRQAAIIGAGTMGGGIAMNFANAGIPVKVLEMSADALERGLGIIRANYAATVSKGRLTQDAMDKRMGLIEGVLDYDALKDADIIIEAVFEEMDIKKKVFSTLDAVAKPGAVLASNTSTLDIDEIAATTSRPEFVIGTHFFSPANVMPLLELVRGAKTSYQVISTSMKLAKTIGKVPVLVGNCDGFVGNRMLEPYVQQGELMLVEGALPAQVDGVLQRWGLAMGPFTMGDMAGLDVSWRIRKRRAATRRNDLFWPTVSDQICEMGRFGQKTKAGYYLYEGGSRTPVTDPKIEQLIVEASKAAGVERREISEDEILKRSLYALINEGAKCLEEGMAIRASDIDVIYCFGYGFPAWRGGPMFQADLIGLDKVLADIKQFHADLDDRWKPAKLIETLVAEGKSFADYDRSR</sequence>
<dbReference type="Gene3D" id="1.10.1040.50">
    <property type="match status" value="1"/>
</dbReference>
<reference evidence="17 18" key="1">
    <citation type="journal article" date="2012" name="J. Am. Chem. Soc.">
        <title>Bacterial biosynthesis and maturation of the didemnin anti-cancer agents.</title>
        <authorList>
            <person name="Xu Y."/>
            <person name="Kersten R.D."/>
            <person name="Nam S.J."/>
            <person name="Lu L."/>
            <person name="Al-Suwailem A.M."/>
            <person name="Zheng H."/>
            <person name="Fenical W."/>
            <person name="Dorrestein P.C."/>
            <person name="Moore B.S."/>
            <person name="Qian P.Y."/>
        </authorList>
    </citation>
    <scope>NUCLEOTIDE SEQUENCE [LARGE SCALE GENOMIC DNA]</scope>
    <source>
        <strain evidence="17 18">KA081020-065</strain>
    </source>
</reference>
<dbReference type="InterPro" id="IPR029045">
    <property type="entry name" value="ClpP/crotonase-like_dom_sf"/>
</dbReference>
<dbReference type="FunFam" id="3.40.50.720:FF:000009">
    <property type="entry name" value="Fatty oxidation complex, alpha subunit"/>
    <property type="match status" value="1"/>
</dbReference>
<dbReference type="GO" id="GO:0003857">
    <property type="term" value="F:(3S)-3-hydroxyacyl-CoA dehydrogenase (NAD+) activity"/>
    <property type="evidence" value="ECO:0007669"/>
    <property type="project" value="UniProtKB-EC"/>
</dbReference>
<dbReference type="InterPro" id="IPR018376">
    <property type="entry name" value="Enoyl-CoA_hyd/isom_CS"/>
</dbReference>
<dbReference type="SUPFAM" id="SSF48179">
    <property type="entry name" value="6-phosphogluconate dehydrogenase C-terminal domain-like"/>
    <property type="match status" value="2"/>
</dbReference>
<dbReference type="CDD" id="cd06558">
    <property type="entry name" value="crotonase-like"/>
    <property type="match status" value="1"/>
</dbReference>
<dbReference type="PANTHER" id="PTHR23309:SF51">
    <property type="entry name" value="3-HYDROXYACYL-COA DEHYDROGENASE-RELATED"/>
    <property type="match status" value="1"/>
</dbReference>
<name>I3TI83_TISMK</name>
<comment type="pathway">
    <text evidence="2">Lipid metabolism; fatty acid beta-oxidation.</text>
</comment>
<proteinExistence type="inferred from homology"/>
<dbReference type="eggNOG" id="COG1024">
    <property type="taxonomic scope" value="Bacteria"/>
</dbReference>
<dbReference type="UniPathway" id="UPA00659"/>
<comment type="similarity">
    <text evidence="14">Belongs to the enoyl-CoA hydratase/isomerase family.</text>
</comment>
<evidence type="ECO:0000256" key="11">
    <source>
        <dbReference type="ARBA" id="ARBA00023239"/>
    </source>
</evidence>
<accession>I3TI83</accession>
<dbReference type="InterPro" id="IPR006176">
    <property type="entry name" value="3-OHacyl-CoA_DH_NAD-bd"/>
</dbReference>
<dbReference type="Gene3D" id="3.90.226.10">
    <property type="entry name" value="2-enoyl-CoA Hydratase, Chain A, domain 1"/>
    <property type="match status" value="1"/>
</dbReference>
<keyword evidence="9" id="KW-0576">Peroxisome</keyword>
<dbReference type="PATRIC" id="fig|1110502.3.peg.657"/>
<dbReference type="Proteomes" id="UP000005258">
    <property type="component" value="Chromosome"/>
</dbReference>
<evidence type="ECO:0000256" key="9">
    <source>
        <dbReference type="ARBA" id="ARBA00023140"/>
    </source>
</evidence>
<dbReference type="HOGENOM" id="CLU_009834_16_3_5"/>
<evidence type="ECO:0000259" key="16">
    <source>
        <dbReference type="Pfam" id="PF02737"/>
    </source>
</evidence>
<feature type="domain" description="3-hydroxyacyl-CoA dehydrogenase C-terminal" evidence="15">
    <location>
        <begin position="616"/>
        <end position="701"/>
    </location>
</feature>
<evidence type="ECO:0000313" key="18">
    <source>
        <dbReference type="Proteomes" id="UP000005258"/>
    </source>
</evidence>
<keyword evidence="11" id="KW-0456">Lyase</keyword>
<organism evidence="17 18">
    <name type="scientific">Tistrella mobilis (strain KA081020-065)</name>
    <dbReference type="NCBI Taxonomy" id="1110502"/>
    <lineage>
        <taxon>Bacteria</taxon>
        <taxon>Pseudomonadati</taxon>
        <taxon>Pseudomonadota</taxon>
        <taxon>Alphaproteobacteria</taxon>
        <taxon>Geminicoccales</taxon>
        <taxon>Geminicoccaceae</taxon>
        <taxon>Tistrella</taxon>
    </lineage>
</organism>
<evidence type="ECO:0000256" key="13">
    <source>
        <dbReference type="ARBA" id="ARBA00049556"/>
    </source>
</evidence>
<keyword evidence="12" id="KW-0511">Multifunctional enzyme</keyword>
<dbReference type="GO" id="GO:0006635">
    <property type="term" value="P:fatty acid beta-oxidation"/>
    <property type="evidence" value="ECO:0007669"/>
    <property type="project" value="UniProtKB-UniPathway"/>
</dbReference>
<dbReference type="Pfam" id="PF00378">
    <property type="entry name" value="ECH_1"/>
    <property type="match status" value="1"/>
</dbReference>
<dbReference type="Pfam" id="PF00725">
    <property type="entry name" value="3HCDH"/>
    <property type="match status" value="2"/>
</dbReference>
<evidence type="ECO:0000256" key="5">
    <source>
        <dbReference type="ARBA" id="ARBA00022963"/>
    </source>
</evidence>
<evidence type="ECO:0000256" key="4">
    <source>
        <dbReference type="ARBA" id="ARBA00022832"/>
    </source>
</evidence>
<evidence type="ECO:0000256" key="7">
    <source>
        <dbReference type="ARBA" id="ARBA00023027"/>
    </source>
</evidence>
<evidence type="ECO:0000259" key="15">
    <source>
        <dbReference type="Pfam" id="PF00725"/>
    </source>
</evidence>